<proteinExistence type="predicted"/>
<dbReference type="Proteomes" id="UP000255303">
    <property type="component" value="Unassembled WGS sequence"/>
</dbReference>
<sequence>MQRGMIGEVLLHREVEIQRALLEHHAELTQRLAWLLAQAVAEDADIALLQVVQAGEQGDQRGLAGAVGAEQGTEAAWRQIEGQVVERLAGTIGETDAAHLQRIHGVTTTPQG</sequence>
<dbReference type="AntiFam" id="ANF00095">
    <property type="entry name" value="Shadow ORF (opposite ABC transporters)"/>
</dbReference>
<gene>
    <name evidence="1" type="ORF">NCTC10692_03659</name>
</gene>
<organism evidence="1 2">
    <name type="scientific">Ectopseudomonas oleovorans</name>
    <name type="common">Pseudomonas oleovorans</name>
    <dbReference type="NCBI Taxonomy" id="301"/>
    <lineage>
        <taxon>Bacteria</taxon>
        <taxon>Pseudomonadati</taxon>
        <taxon>Pseudomonadota</taxon>
        <taxon>Gammaproteobacteria</taxon>
        <taxon>Pseudomonadales</taxon>
        <taxon>Pseudomonadaceae</taxon>
        <taxon>Ectopseudomonas</taxon>
    </lineage>
</organism>
<accession>A0A379JWY9</accession>
<evidence type="ECO:0000313" key="1">
    <source>
        <dbReference type="EMBL" id="SUD53147.1"/>
    </source>
</evidence>
<protein>
    <submittedName>
        <fullName evidence="1">Uncharacterized protein</fullName>
    </submittedName>
</protein>
<evidence type="ECO:0000313" key="2">
    <source>
        <dbReference type="Proteomes" id="UP000255303"/>
    </source>
</evidence>
<dbReference type="AlphaFoldDB" id="A0A379JWY9"/>
<reference evidence="1 2" key="1">
    <citation type="submission" date="2018-06" db="EMBL/GenBank/DDBJ databases">
        <authorList>
            <consortium name="Pathogen Informatics"/>
            <person name="Doyle S."/>
        </authorList>
    </citation>
    <scope>NUCLEOTIDE SEQUENCE [LARGE SCALE GENOMIC DNA]</scope>
    <source>
        <strain evidence="1 2">NCTC10692</strain>
    </source>
</reference>
<name>A0A379JWY9_ECTOL</name>
<dbReference type="EMBL" id="UGUV01000002">
    <property type="protein sequence ID" value="SUD53147.1"/>
    <property type="molecule type" value="Genomic_DNA"/>
</dbReference>